<comment type="subcellular location">
    <subcellularLocation>
        <location evidence="1">Membrane</location>
        <topology evidence="1">Single-pass membrane protein</topology>
    </subcellularLocation>
</comment>
<organism evidence="7 8">
    <name type="scientific">Eiseniibacteriota bacterium</name>
    <dbReference type="NCBI Taxonomy" id="2212470"/>
    <lineage>
        <taxon>Bacteria</taxon>
        <taxon>Candidatus Eiseniibacteriota</taxon>
    </lineage>
</organism>
<dbReference type="AlphaFoldDB" id="A0A538UBX7"/>
<dbReference type="InterPro" id="IPR037682">
    <property type="entry name" value="TonB_C"/>
</dbReference>
<gene>
    <name evidence="7" type="ORF">E6K80_00135</name>
</gene>
<evidence type="ECO:0000256" key="5">
    <source>
        <dbReference type="SAM" id="Phobius"/>
    </source>
</evidence>
<sequence length="203" mass="22158">MVHGTAGFFLERARCARRSSLISLASSLVVLGLLVLPAPKAVRRLATNTMRFGFEGPEQYIRRITLENRGRTSTLADVGQLAVATATRKGGATEASRARVGRLHPRARFAGPGPSDQEQAMRSISRIAGVPVFQSEVEGKVTLQALVDTVGNVVEVQLISSTGEEQFEKAAEEAVWLCRFRPFRAAGEASEVYAVFRFSFKIY</sequence>
<evidence type="ECO:0000313" key="7">
    <source>
        <dbReference type="EMBL" id="TMQ73403.1"/>
    </source>
</evidence>
<dbReference type="SUPFAM" id="SSF74653">
    <property type="entry name" value="TolA/TonB C-terminal domain"/>
    <property type="match status" value="1"/>
</dbReference>
<evidence type="ECO:0000259" key="6">
    <source>
        <dbReference type="PROSITE" id="PS52015"/>
    </source>
</evidence>
<comment type="caution">
    <text evidence="7">The sequence shown here is derived from an EMBL/GenBank/DDBJ whole genome shotgun (WGS) entry which is preliminary data.</text>
</comment>
<dbReference type="PROSITE" id="PS52015">
    <property type="entry name" value="TONB_CTD"/>
    <property type="match status" value="1"/>
</dbReference>
<name>A0A538UBX7_UNCEI</name>
<dbReference type="Gene3D" id="3.30.1150.10">
    <property type="match status" value="1"/>
</dbReference>
<dbReference type="EMBL" id="VBPA01000005">
    <property type="protein sequence ID" value="TMQ73403.1"/>
    <property type="molecule type" value="Genomic_DNA"/>
</dbReference>
<dbReference type="GO" id="GO:0016020">
    <property type="term" value="C:membrane"/>
    <property type="evidence" value="ECO:0007669"/>
    <property type="project" value="UniProtKB-SubCell"/>
</dbReference>
<evidence type="ECO:0000256" key="3">
    <source>
        <dbReference type="ARBA" id="ARBA00022989"/>
    </source>
</evidence>
<evidence type="ECO:0000313" key="8">
    <source>
        <dbReference type="Proteomes" id="UP000319836"/>
    </source>
</evidence>
<feature type="domain" description="TonB C-terminal" evidence="6">
    <location>
        <begin position="113"/>
        <end position="203"/>
    </location>
</feature>
<reference evidence="7 8" key="1">
    <citation type="journal article" date="2019" name="Nat. Microbiol.">
        <title>Mediterranean grassland soil C-N compound turnover is dependent on rainfall and depth, and is mediated by genomically divergent microorganisms.</title>
        <authorList>
            <person name="Diamond S."/>
            <person name="Andeer P.F."/>
            <person name="Li Z."/>
            <person name="Crits-Christoph A."/>
            <person name="Burstein D."/>
            <person name="Anantharaman K."/>
            <person name="Lane K.R."/>
            <person name="Thomas B.C."/>
            <person name="Pan C."/>
            <person name="Northen T.R."/>
            <person name="Banfield J.F."/>
        </authorList>
    </citation>
    <scope>NUCLEOTIDE SEQUENCE [LARGE SCALE GENOMIC DNA]</scope>
    <source>
        <strain evidence="7">WS_10</strain>
    </source>
</reference>
<keyword evidence="2 5" id="KW-0812">Transmembrane</keyword>
<dbReference type="GO" id="GO:0055085">
    <property type="term" value="P:transmembrane transport"/>
    <property type="evidence" value="ECO:0007669"/>
    <property type="project" value="InterPro"/>
</dbReference>
<keyword evidence="3 5" id="KW-1133">Transmembrane helix</keyword>
<dbReference type="Pfam" id="PF03544">
    <property type="entry name" value="TonB_C"/>
    <property type="match status" value="1"/>
</dbReference>
<dbReference type="NCBIfam" id="TIGR01352">
    <property type="entry name" value="tonB_Cterm"/>
    <property type="match status" value="1"/>
</dbReference>
<protein>
    <submittedName>
        <fullName evidence="7">TonB family protein</fullName>
    </submittedName>
</protein>
<evidence type="ECO:0000256" key="4">
    <source>
        <dbReference type="ARBA" id="ARBA00023136"/>
    </source>
</evidence>
<dbReference type="Proteomes" id="UP000319836">
    <property type="component" value="Unassembled WGS sequence"/>
</dbReference>
<accession>A0A538UBX7</accession>
<proteinExistence type="predicted"/>
<keyword evidence="4 5" id="KW-0472">Membrane</keyword>
<evidence type="ECO:0000256" key="1">
    <source>
        <dbReference type="ARBA" id="ARBA00004167"/>
    </source>
</evidence>
<dbReference type="InterPro" id="IPR006260">
    <property type="entry name" value="TonB/TolA_C"/>
</dbReference>
<feature type="transmembrane region" description="Helical" evidence="5">
    <location>
        <begin position="21"/>
        <end position="39"/>
    </location>
</feature>
<evidence type="ECO:0000256" key="2">
    <source>
        <dbReference type="ARBA" id="ARBA00022692"/>
    </source>
</evidence>